<evidence type="ECO:0000313" key="1">
    <source>
        <dbReference type="EMBL" id="KAL3572201.1"/>
    </source>
</evidence>
<gene>
    <name evidence="1" type="ORF">D5086_026105</name>
</gene>
<reference evidence="1 2" key="1">
    <citation type="journal article" date="2024" name="Plant Biotechnol. J.">
        <title>Genome and CRISPR/Cas9 system of a widespread forest tree (Populus alba) in the world.</title>
        <authorList>
            <person name="Liu Y.J."/>
            <person name="Jiang P.F."/>
            <person name="Han X.M."/>
            <person name="Li X.Y."/>
            <person name="Wang H.M."/>
            <person name="Wang Y.J."/>
            <person name="Wang X.X."/>
            <person name="Zeng Q.Y."/>
        </authorList>
    </citation>
    <scope>NUCLEOTIDE SEQUENCE [LARGE SCALE GENOMIC DNA]</scope>
    <source>
        <strain evidence="2">cv. PAL-ZL1</strain>
    </source>
</reference>
<organism evidence="1 2">
    <name type="scientific">Populus alba</name>
    <name type="common">White poplar</name>
    <dbReference type="NCBI Taxonomy" id="43335"/>
    <lineage>
        <taxon>Eukaryota</taxon>
        <taxon>Viridiplantae</taxon>
        <taxon>Streptophyta</taxon>
        <taxon>Embryophyta</taxon>
        <taxon>Tracheophyta</taxon>
        <taxon>Spermatophyta</taxon>
        <taxon>Magnoliopsida</taxon>
        <taxon>eudicotyledons</taxon>
        <taxon>Gunneridae</taxon>
        <taxon>Pentapetalae</taxon>
        <taxon>rosids</taxon>
        <taxon>fabids</taxon>
        <taxon>Malpighiales</taxon>
        <taxon>Salicaceae</taxon>
        <taxon>Saliceae</taxon>
        <taxon>Populus</taxon>
    </lineage>
</organism>
<name>A0ACC4B114_POPAL</name>
<accession>A0ACC4B114</accession>
<sequence>MATGKPVLLSDLVSIASYVPSNYIRPVSDRPKLSEVLSSDGSIPLIDLQGLEGPNRSSIVENHGIPNKVIDGTLRVSKESSHLTERERLENYSDDPTKTTRLSTSFNVKTEINFVVCREDVAEYCRNARELSLRLLEAISESLCLETD</sequence>
<proteinExistence type="predicted"/>
<keyword evidence="2" id="KW-1185">Reference proteome</keyword>
<dbReference type="EMBL" id="RCHU02000014">
    <property type="protein sequence ID" value="KAL3572201.1"/>
    <property type="molecule type" value="Genomic_DNA"/>
</dbReference>
<evidence type="ECO:0000313" key="2">
    <source>
        <dbReference type="Proteomes" id="UP000309997"/>
    </source>
</evidence>
<dbReference type="Proteomes" id="UP000309997">
    <property type="component" value="Unassembled WGS sequence"/>
</dbReference>
<protein>
    <submittedName>
        <fullName evidence="1">Uncharacterized protein</fullName>
    </submittedName>
</protein>
<comment type="caution">
    <text evidence="1">The sequence shown here is derived from an EMBL/GenBank/DDBJ whole genome shotgun (WGS) entry which is preliminary data.</text>
</comment>